<sequence>MKNDFSRRRFMGLGLAAGASAIAAKTILLDPDPVYALPQNVAASDRLRIGIIGIGMQGNGLLANAIDLPGIQCVAACDLYDGRHVLAREITNNPNLPVTRKYHELLDNKEIDCLIAAVPDHWHKQIVVDACAAGKDIYCEKPMSHTAAEGVDFVEAQNKYKRIVQIGSQRVSSQICAKAKQLVQEGVLGDLMMVEGWLGRNDPTGAWEYPPPLDLSPATLDWDTWQGTVPKKPFNGEIFARWRCWKEYGTGVAGDLLVHLVSGMMVVLGWNEAPKKVMAMGGILRWKDGRNMPDVHASLFQYGDIPVYMRLNLGTDMPETYRFQGSKGILEMREFGLSFTPQPGVDTSPSYYDSSFPAAMKATYERQWRTEHARPIGQEPMPETIVFKGPDFDDVKPHLWNFFSSVKSRKPVVEDALFGHHAALACHMANESYFRGSAVTWDEKAKVVKS</sequence>
<dbReference type="PROSITE" id="PS51318">
    <property type="entry name" value="TAT"/>
    <property type="match status" value="1"/>
</dbReference>
<dbReference type="AlphaFoldDB" id="Q1IP74"/>
<dbReference type="STRING" id="204669.Acid345_2325"/>
<dbReference type="PANTHER" id="PTHR43818">
    <property type="entry name" value="BCDNA.GH03377"/>
    <property type="match status" value="1"/>
</dbReference>
<dbReference type="GO" id="GO:0016491">
    <property type="term" value="F:oxidoreductase activity"/>
    <property type="evidence" value="ECO:0007669"/>
    <property type="project" value="UniProtKB-KW"/>
</dbReference>
<feature type="domain" description="Gfo/Idh/MocA-like oxidoreductase N-terminal" evidence="2">
    <location>
        <begin position="47"/>
        <end position="167"/>
    </location>
</feature>
<dbReference type="HOGENOM" id="CLU_023194_24_1_0"/>
<dbReference type="RefSeq" id="WP_011523127.1">
    <property type="nucleotide sequence ID" value="NC_008009.1"/>
</dbReference>
<dbReference type="Gene3D" id="3.40.50.720">
    <property type="entry name" value="NAD(P)-binding Rossmann-like Domain"/>
    <property type="match status" value="1"/>
</dbReference>
<evidence type="ECO:0000313" key="3">
    <source>
        <dbReference type="EMBL" id="ABF41326.1"/>
    </source>
</evidence>
<evidence type="ECO:0000256" key="1">
    <source>
        <dbReference type="ARBA" id="ARBA00023002"/>
    </source>
</evidence>
<dbReference type="InterPro" id="IPR036291">
    <property type="entry name" value="NAD(P)-bd_dom_sf"/>
</dbReference>
<dbReference type="GO" id="GO:0000166">
    <property type="term" value="F:nucleotide binding"/>
    <property type="evidence" value="ECO:0007669"/>
    <property type="project" value="InterPro"/>
</dbReference>
<dbReference type="EMBL" id="CP000360">
    <property type="protein sequence ID" value="ABF41326.1"/>
    <property type="molecule type" value="Genomic_DNA"/>
</dbReference>
<reference evidence="3 4" key="1">
    <citation type="journal article" date="2009" name="Appl. Environ. Microbiol.">
        <title>Three genomes from the phylum Acidobacteria provide insight into the lifestyles of these microorganisms in soils.</title>
        <authorList>
            <person name="Ward N.L."/>
            <person name="Challacombe J.F."/>
            <person name="Janssen P.H."/>
            <person name="Henrissat B."/>
            <person name="Coutinho P.M."/>
            <person name="Wu M."/>
            <person name="Xie G."/>
            <person name="Haft D.H."/>
            <person name="Sait M."/>
            <person name="Badger J."/>
            <person name="Barabote R.D."/>
            <person name="Bradley B."/>
            <person name="Brettin T.S."/>
            <person name="Brinkac L.M."/>
            <person name="Bruce D."/>
            <person name="Creasy T."/>
            <person name="Daugherty S.C."/>
            <person name="Davidsen T.M."/>
            <person name="DeBoy R.T."/>
            <person name="Detter J.C."/>
            <person name="Dodson R.J."/>
            <person name="Durkin A.S."/>
            <person name="Ganapathy A."/>
            <person name="Gwinn-Giglio M."/>
            <person name="Han C.S."/>
            <person name="Khouri H."/>
            <person name="Kiss H."/>
            <person name="Kothari S.P."/>
            <person name="Madupu R."/>
            <person name="Nelson K.E."/>
            <person name="Nelson W.C."/>
            <person name="Paulsen I."/>
            <person name="Penn K."/>
            <person name="Ren Q."/>
            <person name="Rosovitz M.J."/>
            <person name="Selengut J.D."/>
            <person name="Shrivastava S."/>
            <person name="Sullivan S.A."/>
            <person name="Tapia R."/>
            <person name="Thompson L.S."/>
            <person name="Watkins K.L."/>
            <person name="Yang Q."/>
            <person name="Yu C."/>
            <person name="Zafar N."/>
            <person name="Zhou L."/>
            <person name="Kuske C.R."/>
        </authorList>
    </citation>
    <scope>NUCLEOTIDE SEQUENCE [LARGE SCALE GENOMIC DNA]</scope>
    <source>
        <strain evidence="3 4">Ellin345</strain>
    </source>
</reference>
<dbReference type="Gene3D" id="3.30.360.10">
    <property type="entry name" value="Dihydrodipicolinate Reductase, domain 2"/>
    <property type="match status" value="1"/>
</dbReference>
<keyword evidence="4" id="KW-1185">Reference proteome</keyword>
<dbReference type="eggNOG" id="COG0673">
    <property type="taxonomic scope" value="Bacteria"/>
</dbReference>
<dbReference type="InterPro" id="IPR006311">
    <property type="entry name" value="TAT_signal"/>
</dbReference>
<dbReference type="PANTHER" id="PTHR43818:SF11">
    <property type="entry name" value="BCDNA.GH03377"/>
    <property type="match status" value="1"/>
</dbReference>
<evidence type="ECO:0000313" key="4">
    <source>
        <dbReference type="Proteomes" id="UP000002432"/>
    </source>
</evidence>
<dbReference type="SUPFAM" id="SSF51735">
    <property type="entry name" value="NAD(P)-binding Rossmann-fold domains"/>
    <property type="match status" value="1"/>
</dbReference>
<protein>
    <submittedName>
        <fullName evidence="3">Oxidoreductase</fullName>
    </submittedName>
</protein>
<accession>Q1IP74</accession>
<dbReference type="InterPro" id="IPR000683">
    <property type="entry name" value="Gfo/Idh/MocA-like_OxRdtase_N"/>
</dbReference>
<proteinExistence type="predicted"/>
<keyword evidence="1" id="KW-0560">Oxidoreductase</keyword>
<dbReference type="InterPro" id="IPR050463">
    <property type="entry name" value="Gfo/Idh/MocA_oxidrdct_glycsds"/>
</dbReference>
<dbReference type="Proteomes" id="UP000002432">
    <property type="component" value="Chromosome"/>
</dbReference>
<dbReference type="SUPFAM" id="SSF55347">
    <property type="entry name" value="Glyceraldehyde-3-phosphate dehydrogenase-like, C-terminal domain"/>
    <property type="match status" value="1"/>
</dbReference>
<evidence type="ECO:0000259" key="2">
    <source>
        <dbReference type="Pfam" id="PF01408"/>
    </source>
</evidence>
<dbReference type="EnsemblBacteria" id="ABF41326">
    <property type="protein sequence ID" value="ABF41326"/>
    <property type="gene ID" value="Acid345_2325"/>
</dbReference>
<dbReference type="KEGG" id="aba:Acid345_2325"/>
<dbReference type="Pfam" id="PF01408">
    <property type="entry name" value="GFO_IDH_MocA"/>
    <property type="match status" value="1"/>
</dbReference>
<gene>
    <name evidence="3" type="ordered locus">Acid345_2325</name>
</gene>
<dbReference type="OrthoDB" id="106459at2"/>
<organism evidence="3 4">
    <name type="scientific">Koribacter versatilis (strain Ellin345)</name>
    <dbReference type="NCBI Taxonomy" id="204669"/>
    <lineage>
        <taxon>Bacteria</taxon>
        <taxon>Pseudomonadati</taxon>
        <taxon>Acidobacteriota</taxon>
        <taxon>Terriglobia</taxon>
        <taxon>Terriglobales</taxon>
        <taxon>Candidatus Korobacteraceae</taxon>
        <taxon>Candidatus Korobacter</taxon>
    </lineage>
</organism>
<name>Q1IP74_KORVE</name>